<proteinExistence type="inferred from homology"/>
<dbReference type="Proteomes" id="UP000541154">
    <property type="component" value="Unassembled WGS sequence"/>
</dbReference>
<evidence type="ECO:0000313" key="3">
    <source>
        <dbReference type="EMBL" id="KAF5863444.1"/>
    </source>
</evidence>
<accession>A0A5N7BW38</accession>
<evidence type="ECO:0000313" key="4">
    <source>
        <dbReference type="Proteomes" id="UP000541154"/>
    </source>
</evidence>
<dbReference type="GO" id="GO:0004177">
    <property type="term" value="F:aminopeptidase activity"/>
    <property type="evidence" value="ECO:0007669"/>
    <property type="project" value="TreeGrafter"/>
</dbReference>
<keyword evidence="4" id="KW-1185">Reference proteome</keyword>
<dbReference type="Gene3D" id="3.60.70.12">
    <property type="entry name" value="L-amino peptidase D-ALA esterase/amidase"/>
    <property type="match status" value="1"/>
</dbReference>
<dbReference type="InterPro" id="IPR005321">
    <property type="entry name" value="Peptidase_S58_DmpA"/>
</dbReference>
<dbReference type="PANTHER" id="PTHR36512:SF3">
    <property type="entry name" value="BLR5678 PROTEIN"/>
    <property type="match status" value="1"/>
</dbReference>
<dbReference type="Proteomes" id="UP000326877">
    <property type="component" value="Unassembled WGS sequence"/>
</dbReference>
<dbReference type="EMBL" id="ML735319">
    <property type="protein sequence ID" value="KAE8386052.1"/>
    <property type="molecule type" value="Genomic_DNA"/>
</dbReference>
<sequence length="378" mass="40688">MRIRDLGYAPGRFKPGPQNSVLDVEGVRVGQVTIHEGSDVHTGVTTILPRDPDFVRTHPCYAGLHVLNGIGELTGTHGVEEFGTINTPIALTSTVSVGKVYDALYMWMFDRAKDAGEDYGQILENLGIPVVGETLDCILSDITRSAVEKPHVYQALEQAIHNPQVLEGSHGGGTGMRCHAYKGGTGTSSRIVPGETKDYTLGVLVQANYGWQTDLQIGGVPVGRILKEELPTKPVPSTSGEGSIIVLIFTDAPMLPHQLRRLAQRATVGMAQVGGHGTGRNYSGDMFLAISTGNVPQEHLKLGDPGYRPRVEYFGVDTIRNDCIDSLFYAAAEATEEAILNALVGAREGLTGFQGNRAEGLPVERVAELLKTYRVART</sequence>
<reference evidence="2" key="2">
    <citation type="submission" date="2019-04" db="EMBL/GenBank/DDBJ databases">
        <title>Friends and foes A comparative genomics studyof 23 Aspergillus species from section Flavi.</title>
        <authorList>
            <consortium name="DOE Joint Genome Institute"/>
            <person name="Kjaerbolling I."/>
            <person name="Vesth T."/>
            <person name="Frisvad J.C."/>
            <person name="Nybo J.L."/>
            <person name="Theobald S."/>
            <person name="Kildgaard S."/>
            <person name="Isbrandt T."/>
            <person name="Kuo A."/>
            <person name="Sato A."/>
            <person name="Lyhne E.K."/>
            <person name="Kogle M.E."/>
            <person name="Wiebenga A."/>
            <person name="Kun R.S."/>
            <person name="Lubbers R.J."/>
            <person name="Makela M.R."/>
            <person name="Barry K."/>
            <person name="Chovatia M."/>
            <person name="Clum A."/>
            <person name="Daum C."/>
            <person name="Haridas S."/>
            <person name="He G."/>
            <person name="LaButti K."/>
            <person name="Lipzen A."/>
            <person name="Mondo S."/>
            <person name="Riley R."/>
            <person name="Salamov A."/>
            <person name="Simmons B.A."/>
            <person name="Magnuson J.K."/>
            <person name="Henrissat B."/>
            <person name="Mortensen U.H."/>
            <person name="Larsen T.O."/>
            <person name="Devries R.P."/>
            <person name="Grigoriev I.V."/>
            <person name="Machida M."/>
            <person name="Baker S.E."/>
            <person name="Andersen M.R."/>
        </authorList>
    </citation>
    <scope>NUCLEOTIDE SEQUENCE [LARGE SCALE GENOMIC DNA]</scope>
    <source>
        <strain evidence="2">IBT 14317</strain>
    </source>
</reference>
<dbReference type="InterPro" id="IPR016117">
    <property type="entry name" value="ArgJ-like_dom_sf"/>
</dbReference>
<accession>A0A8H6E8I3</accession>
<gene>
    <name evidence="2" type="ORF">BDV23DRAFT_190312</name>
    <name evidence="3" type="ORF">ETB97_010075</name>
</gene>
<comment type="similarity">
    <text evidence="1">Belongs to the peptidase S58 family.</text>
</comment>
<organism evidence="2">
    <name type="scientific">Petromyces alliaceus</name>
    <name type="common">Aspergillus alliaceus</name>
    <dbReference type="NCBI Taxonomy" id="209559"/>
    <lineage>
        <taxon>Eukaryota</taxon>
        <taxon>Fungi</taxon>
        <taxon>Dikarya</taxon>
        <taxon>Ascomycota</taxon>
        <taxon>Pezizomycotina</taxon>
        <taxon>Eurotiomycetes</taxon>
        <taxon>Eurotiomycetidae</taxon>
        <taxon>Eurotiales</taxon>
        <taxon>Aspergillaceae</taxon>
        <taxon>Aspergillus</taxon>
        <taxon>Aspergillus subgen. Circumdati</taxon>
    </lineage>
</organism>
<dbReference type="EMBL" id="SPNV01000051">
    <property type="protein sequence ID" value="KAF5863444.1"/>
    <property type="molecule type" value="Genomic_DNA"/>
</dbReference>
<dbReference type="PANTHER" id="PTHR36512">
    <property type="entry name" value="D-AMINOPEPTIDASE"/>
    <property type="match status" value="1"/>
</dbReference>
<name>A0A5N7BW38_PETAA</name>
<reference evidence="3 4" key="1">
    <citation type="submission" date="2019-04" db="EMBL/GenBank/DDBJ databases">
        <title>Aspergillus burnettii sp. nov., novel species from soil in southeast Queensland.</title>
        <authorList>
            <person name="Gilchrist C.L.M."/>
            <person name="Pitt J.I."/>
            <person name="Lange L."/>
            <person name="Lacey H.J."/>
            <person name="Vuong D."/>
            <person name="Midgley D.J."/>
            <person name="Greenfield P."/>
            <person name="Bradbury M."/>
            <person name="Lacey E."/>
            <person name="Busk P.K."/>
            <person name="Pilgaard B."/>
            <person name="Chooi Y.H."/>
            <person name="Piggott A.M."/>
        </authorList>
    </citation>
    <scope>NUCLEOTIDE SEQUENCE [LARGE SCALE GENOMIC DNA]</scope>
    <source>
        <strain evidence="3 4">FRR 5400</strain>
    </source>
</reference>
<protein>
    <submittedName>
        <fullName evidence="2">Peptidase family S58-domain-containing protein</fullName>
    </submittedName>
</protein>
<dbReference type="SUPFAM" id="SSF56266">
    <property type="entry name" value="DmpA/ArgJ-like"/>
    <property type="match status" value="1"/>
</dbReference>
<dbReference type="Pfam" id="PF03576">
    <property type="entry name" value="Peptidase_S58"/>
    <property type="match status" value="1"/>
</dbReference>
<dbReference type="OrthoDB" id="2107894at2759"/>
<evidence type="ECO:0000256" key="1">
    <source>
        <dbReference type="ARBA" id="ARBA00007068"/>
    </source>
</evidence>
<evidence type="ECO:0000313" key="2">
    <source>
        <dbReference type="EMBL" id="KAE8386052.1"/>
    </source>
</evidence>
<dbReference type="AlphaFoldDB" id="A0A5N7BW38"/>